<dbReference type="EMBL" id="JADGJD010000030">
    <property type="protein sequence ID" value="KAJ3056501.1"/>
    <property type="molecule type" value="Genomic_DNA"/>
</dbReference>
<dbReference type="AlphaFoldDB" id="A0AAD5SKL5"/>
<gene>
    <name evidence="1" type="ORF">HK097_006408</name>
</gene>
<accession>A0AAD5SKL5</accession>
<organism evidence="1 2">
    <name type="scientific">Rhizophlyctis rosea</name>
    <dbReference type="NCBI Taxonomy" id="64517"/>
    <lineage>
        <taxon>Eukaryota</taxon>
        <taxon>Fungi</taxon>
        <taxon>Fungi incertae sedis</taxon>
        <taxon>Chytridiomycota</taxon>
        <taxon>Chytridiomycota incertae sedis</taxon>
        <taxon>Chytridiomycetes</taxon>
        <taxon>Rhizophlyctidales</taxon>
        <taxon>Rhizophlyctidaceae</taxon>
        <taxon>Rhizophlyctis</taxon>
    </lineage>
</organism>
<reference evidence="1" key="1">
    <citation type="submission" date="2020-05" db="EMBL/GenBank/DDBJ databases">
        <title>Phylogenomic resolution of chytrid fungi.</title>
        <authorList>
            <person name="Stajich J.E."/>
            <person name="Amses K."/>
            <person name="Simmons R."/>
            <person name="Seto K."/>
            <person name="Myers J."/>
            <person name="Bonds A."/>
            <person name="Quandt C.A."/>
            <person name="Barry K."/>
            <person name="Liu P."/>
            <person name="Grigoriev I."/>
            <person name="Longcore J.E."/>
            <person name="James T.Y."/>
        </authorList>
    </citation>
    <scope>NUCLEOTIDE SEQUENCE</scope>
    <source>
        <strain evidence="1">JEL0318</strain>
    </source>
</reference>
<comment type="caution">
    <text evidence="1">The sequence shown here is derived from an EMBL/GenBank/DDBJ whole genome shotgun (WGS) entry which is preliminary data.</text>
</comment>
<sequence>MPIVITVSPDPTKLNFIDGLPGLQPFRVSGVVRINNSSSKTIKEVIKGNIILRNYTMSRTEFAGEATSTASKDFMLHIDGKFDLMDLQAGKAVQPDGFIDIPLAFSFPGPSEGGPTGLPPVPIIFVLLTLEFASDFPYIHPSVPLKFRFRAAIRDTYPHVTIKKVVFNILQYATAKSTGNGDTPMPVDPTKIIDHTLRPVTLTHFTTDTTYEIPIPMYKDLGTVPSSLNKDDLLKVIA</sequence>
<dbReference type="Proteomes" id="UP001212841">
    <property type="component" value="Unassembled WGS sequence"/>
</dbReference>
<proteinExistence type="predicted"/>
<keyword evidence="2" id="KW-1185">Reference proteome</keyword>
<evidence type="ECO:0000313" key="1">
    <source>
        <dbReference type="EMBL" id="KAJ3056501.1"/>
    </source>
</evidence>
<name>A0AAD5SKL5_9FUNG</name>
<evidence type="ECO:0000313" key="2">
    <source>
        <dbReference type="Proteomes" id="UP001212841"/>
    </source>
</evidence>
<protein>
    <submittedName>
        <fullName evidence="1">Uncharacterized protein</fullName>
    </submittedName>
</protein>